<dbReference type="InterPro" id="IPR004665">
    <property type="entry name" value="Term_rho"/>
</dbReference>
<evidence type="ECO:0000256" key="6">
    <source>
        <dbReference type="ARBA" id="ARBA00022884"/>
    </source>
</evidence>
<keyword evidence="7 9" id="KW-0805">Transcription regulation</keyword>
<keyword evidence="4 9" id="KW-0347">Helicase</keyword>
<dbReference type="InterPro" id="IPR012340">
    <property type="entry name" value="NA-bd_OB-fold"/>
</dbReference>
<dbReference type="SMART" id="SM00959">
    <property type="entry name" value="Rho_N"/>
    <property type="match status" value="1"/>
</dbReference>
<feature type="compositionally biased region" description="Basic and acidic residues" evidence="12">
    <location>
        <begin position="261"/>
        <end position="276"/>
    </location>
</feature>
<dbReference type="GO" id="GO:0008186">
    <property type="term" value="F:ATP-dependent activity, acting on RNA"/>
    <property type="evidence" value="ECO:0007669"/>
    <property type="project" value="UniProtKB-UniRule"/>
</dbReference>
<keyword evidence="8 9" id="KW-0804">Transcription</keyword>
<evidence type="ECO:0000313" key="15">
    <source>
        <dbReference type="Proteomes" id="UP000265419"/>
    </source>
</evidence>
<dbReference type="Gene3D" id="3.40.50.300">
    <property type="entry name" value="P-loop containing nucleotide triphosphate hydrolases"/>
    <property type="match status" value="1"/>
</dbReference>
<dbReference type="InterPro" id="IPR041703">
    <property type="entry name" value="Rho_factor_ATP-bd"/>
</dbReference>
<dbReference type="SMART" id="SM00382">
    <property type="entry name" value="AAA"/>
    <property type="match status" value="1"/>
</dbReference>
<dbReference type="EMBL" id="QQXK01000009">
    <property type="protein sequence ID" value="RII42666.1"/>
    <property type="molecule type" value="Genomic_DNA"/>
</dbReference>
<keyword evidence="1 9" id="KW-0806">Transcription termination</keyword>
<dbReference type="InterPro" id="IPR000194">
    <property type="entry name" value="ATPase_F1/V1/A1_a/bsu_nucl-bd"/>
</dbReference>
<evidence type="ECO:0000313" key="14">
    <source>
        <dbReference type="EMBL" id="RII42666.1"/>
    </source>
</evidence>
<evidence type="ECO:0000256" key="5">
    <source>
        <dbReference type="ARBA" id="ARBA00022840"/>
    </source>
</evidence>
<dbReference type="GO" id="GO:0016787">
    <property type="term" value="F:hydrolase activity"/>
    <property type="evidence" value="ECO:0007669"/>
    <property type="project" value="UniProtKB-KW"/>
</dbReference>
<feature type="compositionally biased region" description="Low complexity" evidence="12">
    <location>
        <begin position="206"/>
        <end position="215"/>
    </location>
</feature>
<evidence type="ECO:0000256" key="3">
    <source>
        <dbReference type="ARBA" id="ARBA00022801"/>
    </source>
</evidence>
<keyword evidence="15" id="KW-1185">Reference proteome</keyword>
<dbReference type="EC" id="3.6.4.-" evidence="9 10"/>
<comment type="subunit">
    <text evidence="9">Homohexamer. The homohexamer assembles into an open ring structure.</text>
</comment>
<dbReference type="PANTHER" id="PTHR46425:SF1">
    <property type="entry name" value="TRANSCRIPTION TERMINATION FACTOR RHO"/>
    <property type="match status" value="1"/>
</dbReference>
<dbReference type="GO" id="GO:0003723">
    <property type="term" value="F:RNA binding"/>
    <property type="evidence" value="ECO:0007669"/>
    <property type="project" value="UniProtKB-UniRule"/>
</dbReference>
<keyword evidence="3 9" id="KW-0378">Hydrolase</keyword>
<comment type="function">
    <text evidence="9">Facilitates transcription termination by a mechanism that involves Rho binding to the nascent RNA, activation of Rho's RNA-dependent ATPase activity, and release of the mRNA from the DNA template.</text>
</comment>
<dbReference type="SUPFAM" id="SSF50249">
    <property type="entry name" value="Nucleic acid-binding proteins"/>
    <property type="match status" value="1"/>
</dbReference>
<evidence type="ECO:0000256" key="10">
    <source>
        <dbReference type="NCBIfam" id="TIGR00767"/>
    </source>
</evidence>
<dbReference type="GO" id="GO:0004386">
    <property type="term" value="F:helicase activity"/>
    <property type="evidence" value="ECO:0007669"/>
    <property type="project" value="UniProtKB-UniRule"/>
</dbReference>
<feature type="region of interest" description="Disordered" evidence="12">
    <location>
        <begin position="205"/>
        <end position="366"/>
    </location>
</feature>
<dbReference type="Proteomes" id="UP000265419">
    <property type="component" value="Unassembled WGS sequence"/>
</dbReference>
<dbReference type="InterPro" id="IPR003593">
    <property type="entry name" value="AAA+_ATPase"/>
</dbReference>
<feature type="compositionally biased region" description="Polar residues" evidence="12">
    <location>
        <begin position="127"/>
        <end position="141"/>
    </location>
</feature>
<feature type="compositionally biased region" description="Basic and acidic residues" evidence="12">
    <location>
        <begin position="50"/>
        <end position="85"/>
    </location>
</feature>
<keyword evidence="6 9" id="KW-0694">RNA-binding</keyword>
<dbReference type="Gene3D" id="2.40.50.140">
    <property type="entry name" value="Nucleic acid-binding proteins"/>
    <property type="match status" value="1"/>
</dbReference>
<accession>A0A399JJP1</accession>
<dbReference type="Pfam" id="PF00006">
    <property type="entry name" value="ATP-synt_ab"/>
    <property type="match status" value="1"/>
</dbReference>
<comment type="similarity">
    <text evidence="9 11">Belongs to the Rho family.</text>
</comment>
<dbReference type="Pfam" id="PF07498">
    <property type="entry name" value="Rho_N"/>
    <property type="match status" value="1"/>
</dbReference>
<dbReference type="InterPro" id="IPR011113">
    <property type="entry name" value="Rho_RNA-bd"/>
</dbReference>
<reference evidence="14 15" key="1">
    <citation type="submission" date="2018-07" db="EMBL/GenBank/DDBJ databases">
        <title>Arthrobacter sp. nov., isolated from raw cow's milk with high bacterial count.</title>
        <authorList>
            <person name="Hahne J."/>
            <person name="Isele D."/>
            <person name="Lipski A."/>
        </authorList>
    </citation>
    <scope>NUCLEOTIDE SEQUENCE [LARGE SCALE GENOMIC DNA]</scope>
    <source>
        <strain evidence="14 15">JZ R-35</strain>
    </source>
</reference>
<evidence type="ECO:0000256" key="11">
    <source>
        <dbReference type="PROSITE-ProRule" id="PRU01203"/>
    </source>
</evidence>
<dbReference type="PANTHER" id="PTHR46425">
    <property type="entry name" value="TRANSCRIPTION TERMINATION FACTOR RHO"/>
    <property type="match status" value="1"/>
</dbReference>
<organism evidence="14 15">
    <name type="scientific">Galactobacter valiniphilus</name>
    <dbReference type="NCBI Taxonomy" id="2676122"/>
    <lineage>
        <taxon>Bacteria</taxon>
        <taxon>Bacillati</taxon>
        <taxon>Actinomycetota</taxon>
        <taxon>Actinomycetes</taxon>
        <taxon>Micrococcales</taxon>
        <taxon>Micrococcaceae</taxon>
        <taxon>Galactobacter</taxon>
    </lineage>
</organism>
<keyword evidence="2 9" id="KW-0547">Nucleotide-binding</keyword>
<protein>
    <recommendedName>
        <fullName evidence="9 10">Transcription termination factor Rho</fullName>
        <ecNumber evidence="9 10">3.6.4.-</ecNumber>
    </recommendedName>
    <alternativeName>
        <fullName evidence="9">ATP-dependent helicase Rho</fullName>
    </alternativeName>
</protein>
<dbReference type="InterPro" id="IPR011112">
    <property type="entry name" value="Rho-like_N"/>
</dbReference>
<evidence type="ECO:0000256" key="8">
    <source>
        <dbReference type="ARBA" id="ARBA00023163"/>
    </source>
</evidence>
<dbReference type="NCBIfam" id="TIGR00767">
    <property type="entry name" value="rho"/>
    <property type="match status" value="1"/>
</dbReference>
<evidence type="ECO:0000256" key="7">
    <source>
        <dbReference type="ARBA" id="ARBA00023015"/>
    </source>
</evidence>
<feature type="domain" description="Rho RNA-BD" evidence="13">
    <location>
        <begin position="376"/>
        <end position="457"/>
    </location>
</feature>
<comment type="caution">
    <text evidence="9">Lacks conserved residue(s) required for the propagation of feature annotation.</text>
</comment>
<feature type="compositionally biased region" description="Basic and acidic residues" evidence="12">
    <location>
        <begin position="92"/>
        <end position="108"/>
    </location>
</feature>
<evidence type="ECO:0000256" key="1">
    <source>
        <dbReference type="ARBA" id="ARBA00022472"/>
    </source>
</evidence>
<name>A0A399JJP1_9MICC</name>
<dbReference type="CDD" id="cd01128">
    <property type="entry name" value="rho_factor_C"/>
    <property type="match status" value="1"/>
</dbReference>
<proteinExistence type="inferred from homology"/>
<sequence>MTVTTDVDNSSAAPKQSGLSALKLAQLQELAGQLGIAGAKRLRKAELVEAISDHQRGGSVADRDAAEAKKKAEAAAQAEAKKAEAAKAAAEPAKKADASEAPAEEQRPTRSRVRGRRAASSEAGSPTRATRTVTSDETPAEQQAPAAGRANSTRGNRSSARAEAKVEAAPAAAQDEVAEEQPARQLSVKERALAQAALRAERDEAIAAAEQAGNPRRNRRGRRAASSEAGQNAASSERNEAPEASEQGENAEENGNRNQRGNRENGNRENNGETRNQRRRNRRGEERAESEGTEENSSERAQGERAEKRENTREAREPRQGNQARQEEQRSSRRDRQRERNERQRNDRNERNGRNNRRGRGAVEVDDTELTEDDVLMPVAGILDVGDQHAFVRTSGYLPGPNDVYVTLQQVRRANLRKGDAVVGAIRAPREGEDRSGANGRTKYAPLVRIATVNGVPVEENKDRVEFNKLVPLYPSERLRLETDPKKVGPRVIDLISPIGKGQRGLIVSPPKAGKTMILQSIAAAITQNNPEVHLMMVLVDERPEEVTDMQRSVHGEVIASTFDRPADDHTTVAELAIERAKRLVEQGKDVVVLLDSMTRLGRAYNQAAPASGRILSGGVDAAALYPPKRFFGAARNIENGGSLTILATALVETGSKMDEVIFEEFKGTGNMELRLSRHLADKRIFPAVDVNASSTRREENLLSPEEVRIMWRLRRVLSGLEQQQALELLTSKIRDTQSNAEFLMVVNRTTLGDSKK</sequence>
<dbReference type="SMART" id="SM00357">
    <property type="entry name" value="CSP"/>
    <property type="match status" value="1"/>
</dbReference>
<feature type="binding site" evidence="9">
    <location>
        <begin position="500"/>
        <end position="505"/>
    </location>
    <ligand>
        <name>ATP</name>
        <dbReference type="ChEBI" id="CHEBI:30616"/>
    </ligand>
</feature>
<dbReference type="GO" id="GO:0006353">
    <property type="term" value="P:DNA-templated transcription termination"/>
    <property type="evidence" value="ECO:0007669"/>
    <property type="project" value="UniProtKB-UniRule"/>
</dbReference>
<gene>
    <name evidence="9" type="primary">rho</name>
    <name evidence="14" type="ORF">DWB68_05840</name>
</gene>
<dbReference type="RefSeq" id="WP_119424211.1">
    <property type="nucleotide sequence ID" value="NZ_QQXK01000009.1"/>
</dbReference>
<dbReference type="Pfam" id="PF07497">
    <property type="entry name" value="Rho_RNA_bind"/>
    <property type="match status" value="1"/>
</dbReference>
<feature type="compositionally biased region" description="Basic and acidic residues" evidence="12">
    <location>
        <begin position="297"/>
        <end position="353"/>
    </location>
</feature>
<feature type="binding site" evidence="9">
    <location>
        <begin position="512"/>
        <end position="517"/>
    </location>
    <ligand>
        <name>ATP</name>
        <dbReference type="ChEBI" id="CHEBI:30616"/>
    </ligand>
</feature>
<dbReference type="NCBIfam" id="NF006886">
    <property type="entry name" value="PRK09376.1"/>
    <property type="match status" value="1"/>
</dbReference>
<evidence type="ECO:0000256" key="12">
    <source>
        <dbReference type="SAM" id="MobiDB-lite"/>
    </source>
</evidence>
<feature type="binding site" evidence="9">
    <location>
        <position position="543"/>
    </location>
    <ligand>
        <name>ATP</name>
        <dbReference type="ChEBI" id="CHEBI:30616"/>
    </ligand>
</feature>
<dbReference type="GO" id="GO:0005524">
    <property type="term" value="F:ATP binding"/>
    <property type="evidence" value="ECO:0007669"/>
    <property type="project" value="UniProtKB-UniRule"/>
</dbReference>
<evidence type="ECO:0000256" key="2">
    <source>
        <dbReference type="ARBA" id="ARBA00022741"/>
    </source>
</evidence>
<keyword evidence="5 9" id="KW-0067">ATP-binding</keyword>
<evidence type="ECO:0000256" key="9">
    <source>
        <dbReference type="HAMAP-Rule" id="MF_01884"/>
    </source>
</evidence>
<evidence type="ECO:0000259" key="13">
    <source>
        <dbReference type="PROSITE" id="PS51856"/>
    </source>
</evidence>
<dbReference type="AlphaFoldDB" id="A0A399JJP1"/>
<dbReference type="PROSITE" id="PS51856">
    <property type="entry name" value="RHO_RNA_BD"/>
    <property type="match status" value="1"/>
</dbReference>
<dbReference type="SUPFAM" id="SSF52540">
    <property type="entry name" value="P-loop containing nucleoside triphosphate hydrolases"/>
    <property type="match status" value="1"/>
</dbReference>
<comment type="caution">
    <text evidence="14">The sequence shown here is derived from an EMBL/GenBank/DDBJ whole genome shotgun (WGS) entry which is preliminary data.</text>
</comment>
<evidence type="ECO:0000256" key="4">
    <source>
        <dbReference type="ARBA" id="ARBA00022806"/>
    </source>
</evidence>
<dbReference type="HAMAP" id="MF_01884">
    <property type="entry name" value="Rho"/>
    <property type="match status" value="1"/>
</dbReference>
<dbReference type="InterPro" id="IPR027417">
    <property type="entry name" value="P-loop_NTPase"/>
</dbReference>
<feature type="region of interest" description="Disordered" evidence="12">
    <location>
        <begin position="50"/>
        <end position="187"/>
    </location>
</feature>
<dbReference type="InterPro" id="IPR011129">
    <property type="entry name" value="CSD"/>
</dbReference>